<dbReference type="Gene3D" id="3.40.50.300">
    <property type="entry name" value="P-loop containing nucleotide triphosphate hydrolases"/>
    <property type="match status" value="2"/>
</dbReference>
<evidence type="ECO:0000256" key="4">
    <source>
        <dbReference type="RuleBase" id="RU367045"/>
    </source>
</evidence>
<evidence type="ECO:0000256" key="3">
    <source>
        <dbReference type="ARBA" id="ARBA00022840"/>
    </source>
</evidence>
<dbReference type="EMBL" id="NCVQ01000004">
    <property type="protein sequence ID" value="PWZ31613.1"/>
    <property type="molecule type" value="Genomic_DNA"/>
</dbReference>
<keyword evidence="4" id="KW-0931">ER-Golgi transport</keyword>
<keyword evidence="2 4" id="KW-0547">Nucleotide-binding</keyword>
<sequence length="398" mass="43880">MDDLTKPLDEESIKVTMDDFVSALHEITPAFGASTDDLERCRLRGIVDCGKAHKHIYQRAMLLVEQVKVSKGSPLVTCLLEGPTGSGKTAMAASVGIDSDFAYVKIISAETMIGFSESSKCAQICKITMDDLTKPLDEESIKVTMDDFVNALHEITPAFGASTDDLERCRLRGIVDCGKAHKHIYQRAMLLVEQVKVSKGSPLVTCLLEGPTGSGKTAMTASVGIDSDFAYVKIISAETMIGFSESSKCAQVCKVSDILLFSVGQKGYFSGESKKHSDVFRDISELDFFPYATDSDSEELELKEQKPVLKAQSGGDSSGNSSNDCYFPGLHDDLSQDCLAWASRSDHPSLSCLNKRFNLLMNNGYLYKLQRKYNIIEHWVYLTCSLMPWEAFDPSQRR</sequence>
<accession>A0A3L6FFA8</accession>
<dbReference type="Proteomes" id="UP000251960">
    <property type="component" value="Chromosome 3"/>
</dbReference>
<organism evidence="5 6">
    <name type="scientific">Zea mays</name>
    <name type="common">Maize</name>
    <dbReference type="NCBI Taxonomy" id="4577"/>
    <lineage>
        <taxon>Eukaryota</taxon>
        <taxon>Viridiplantae</taxon>
        <taxon>Streptophyta</taxon>
        <taxon>Embryophyta</taxon>
        <taxon>Tracheophyta</taxon>
        <taxon>Spermatophyta</taxon>
        <taxon>Magnoliopsida</taxon>
        <taxon>Liliopsida</taxon>
        <taxon>Poales</taxon>
        <taxon>Poaceae</taxon>
        <taxon>PACMAD clade</taxon>
        <taxon>Panicoideae</taxon>
        <taxon>Andropogonodae</taxon>
        <taxon>Andropogoneae</taxon>
        <taxon>Tripsacinae</taxon>
        <taxon>Zea</taxon>
    </lineage>
</organism>
<protein>
    <recommendedName>
        <fullName evidence="4">Vesicle-fusing ATPase</fullName>
        <ecNumber evidence="4">3.6.4.6</ecNumber>
    </recommendedName>
</protein>
<dbReference type="SUPFAM" id="SSF52540">
    <property type="entry name" value="P-loop containing nucleoside triphosphate hydrolases"/>
    <property type="match status" value="2"/>
</dbReference>
<keyword evidence="4" id="KW-0378">Hydrolase</keyword>
<dbReference type="PANTHER" id="PTHR23078:SF3">
    <property type="entry name" value="VESICLE-FUSING ATPASE"/>
    <property type="match status" value="1"/>
</dbReference>
<keyword evidence="4" id="KW-0460">Magnesium</keyword>
<evidence type="ECO:0000313" key="6">
    <source>
        <dbReference type="Proteomes" id="UP000251960"/>
    </source>
</evidence>
<comment type="caution">
    <text evidence="5">The sequence shown here is derived from an EMBL/GenBank/DDBJ whole genome shotgun (WGS) entry which is preliminary data.</text>
</comment>
<dbReference type="GO" id="GO:0015031">
    <property type="term" value="P:protein transport"/>
    <property type="evidence" value="ECO:0007669"/>
    <property type="project" value="UniProtKB-KW"/>
</dbReference>
<dbReference type="AlphaFoldDB" id="A0A3L6FFA8"/>
<gene>
    <name evidence="5" type="primary">NSF_0</name>
    <name evidence="5" type="ORF">Zm00014a_040393</name>
</gene>
<dbReference type="PANTHER" id="PTHR23078">
    <property type="entry name" value="VESICULAR-FUSION PROTEIN NSF"/>
    <property type="match status" value="1"/>
</dbReference>
<comment type="cofactor">
    <cofactor evidence="4">
        <name>Mg(2+)</name>
        <dbReference type="ChEBI" id="CHEBI:18420"/>
    </cofactor>
    <text evidence="4">Binds 1 Mg(2+) ion per subunit.</text>
</comment>
<dbReference type="InterPro" id="IPR027417">
    <property type="entry name" value="P-loop_NTPase"/>
</dbReference>
<keyword evidence="3 4" id="KW-0067">ATP-binding</keyword>
<proteinExistence type="inferred from homology"/>
<evidence type="ECO:0000256" key="1">
    <source>
        <dbReference type="ARBA" id="ARBA00006914"/>
    </source>
</evidence>
<dbReference type="GO" id="GO:0035494">
    <property type="term" value="P:SNARE complex disassembly"/>
    <property type="evidence" value="ECO:0007669"/>
    <property type="project" value="InterPro"/>
</dbReference>
<dbReference type="EC" id="3.6.4.6" evidence="4"/>
<keyword evidence="4" id="KW-0813">Transport</keyword>
<dbReference type="FunFam" id="3.40.50.300:FF:000166">
    <property type="entry name" value="vesicle-fusing ATPase isoform X1"/>
    <property type="match status" value="2"/>
</dbReference>
<name>A0A3L6FFA8_MAIZE</name>
<reference evidence="5 6" key="1">
    <citation type="journal article" date="2018" name="Nat. Genet.">
        <title>Extensive intraspecific gene order and gene structural variations between Mo17 and other maize genomes.</title>
        <authorList>
            <person name="Sun S."/>
            <person name="Zhou Y."/>
            <person name="Chen J."/>
            <person name="Shi J."/>
            <person name="Zhao H."/>
            <person name="Zhao H."/>
            <person name="Song W."/>
            <person name="Zhang M."/>
            <person name="Cui Y."/>
            <person name="Dong X."/>
            <person name="Liu H."/>
            <person name="Ma X."/>
            <person name="Jiao Y."/>
            <person name="Wang B."/>
            <person name="Wei X."/>
            <person name="Stein J.C."/>
            <person name="Glaubitz J.C."/>
            <person name="Lu F."/>
            <person name="Yu G."/>
            <person name="Liang C."/>
            <person name="Fengler K."/>
            <person name="Li B."/>
            <person name="Rafalski A."/>
            <person name="Schnable P.S."/>
            <person name="Ware D.H."/>
            <person name="Buckler E.S."/>
            <person name="Lai J."/>
        </authorList>
    </citation>
    <scope>NUCLEOTIDE SEQUENCE [LARGE SCALE GENOMIC DNA]</scope>
    <source>
        <strain evidence="6">cv. Missouri 17</strain>
        <tissue evidence="5">Seedling</tissue>
    </source>
</reference>
<dbReference type="GO" id="GO:0005524">
    <property type="term" value="F:ATP binding"/>
    <property type="evidence" value="ECO:0007669"/>
    <property type="project" value="UniProtKB-UniRule"/>
</dbReference>
<comment type="catalytic activity">
    <reaction evidence="4">
        <text>ATP + H2O = ADP + phosphate + H(+)</text>
        <dbReference type="Rhea" id="RHEA:13065"/>
        <dbReference type="ChEBI" id="CHEBI:15377"/>
        <dbReference type="ChEBI" id="CHEBI:15378"/>
        <dbReference type="ChEBI" id="CHEBI:30616"/>
        <dbReference type="ChEBI" id="CHEBI:43474"/>
        <dbReference type="ChEBI" id="CHEBI:456216"/>
        <dbReference type="EC" id="3.6.4.6"/>
    </reaction>
</comment>
<evidence type="ECO:0000256" key="2">
    <source>
        <dbReference type="ARBA" id="ARBA00022741"/>
    </source>
</evidence>
<dbReference type="GO" id="GO:0046872">
    <property type="term" value="F:metal ion binding"/>
    <property type="evidence" value="ECO:0007669"/>
    <property type="project" value="UniProtKB-UniRule"/>
</dbReference>
<dbReference type="GO" id="GO:0005737">
    <property type="term" value="C:cytoplasm"/>
    <property type="evidence" value="ECO:0007669"/>
    <property type="project" value="UniProtKB-SubCell"/>
</dbReference>
<keyword evidence="4" id="KW-0653">Protein transport</keyword>
<comment type="similarity">
    <text evidence="1 4">Belongs to the AAA ATPase family.</text>
</comment>
<evidence type="ECO:0000313" key="5">
    <source>
        <dbReference type="EMBL" id="PWZ31613.1"/>
    </source>
</evidence>
<keyword evidence="4" id="KW-0479">Metal-binding</keyword>
<comment type="function">
    <text evidence="4">Required for vesicle-mediated transport. Catalyzes the fusion of transport vesicles within the Golgi cisternae. Is also required for transport from the endoplasmic reticulum to the Golgi stack. Seems to function as a fusion protein required for the delivery of cargo proteins to all compartments of the Golgi stack independent of vesicle origin.</text>
</comment>
<dbReference type="ExpressionAtlas" id="A0A3L6FFA8">
    <property type="expression patterns" value="baseline and differential"/>
</dbReference>
<keyword evidence="4" id="KW-0963">Cytoplasm</keyword>
<comment type="subcellular location">
    <subcellularLocation>
        <location evidence="4">Cytoplasm</location>
    </subcellularLocation>
</comment>
<dbReference type="InterPro" id="IPR039812">
    <property type="entry name" value="Vesicle-fus_ATPase"/>
</dbReference>
<dbReference type="GO" id="GO:0016887">
    <property type="term" value="F:ATP hydrolysis activity"/>
    <property type="evidence" value="ECO:0007669"/>
    <property type="project" value="InterPro"/>
</dbReference>